<sequence>MTVRKRHDSPREIADVAFAPPVGIPTGVEVMSLAELRERAAVRMARVGLRTPQRPTFHHLITISSGSLWHMVDFTSYALKPGSWLWVRPGQVQQWGDLHEAEGTLVLFERDVLDPGTVAAARVDDPHAPVLLVPDPEDGHALEMAVHHLALEFQALRGIALEAHVAVLRHLLAVLVLRLSQGTAAVGSPAPEPGETFVHFRDAVERDFARTRRLEDYARALGYSPRTLSRATLAGAGVGAKEFIDRRVVLEAKRLLAHGDQSASRIAAQLGFTSATNFSKYFHQRTGQSPIAFRATVRGHSSESGESGGGDGIGTG</sequence>
<evidence type="ECO:0000313" key="7">
    <source>
        <dbReference type="Proteomes" id="UP000318416"/>
    </source>
</evidence>
<evidence type="ECO:0000313" key="6">
    <source>
        <dbReference type="EMBL" id="TWE16720.1"/>
    </source>
</evidence>
<feature type="region of interest" description="Disordered" evidence="4">
    <location>
        <begin position="297"/>
        <end position="316"/>
    </location>
</feature>
<dbReference type="RefSeq" id="WP_145789079.1">
    <property type="nucleotide sequence ID" value="NZ_BAAABR010000002.1"/>
</dbReference>
<keyword evidence="7" id="KW-1185">Reference proteome</keyword>
<dbReference type="PANTHER" id="PTHR43280:SF32">
    <property type="entry name" value="TRANSCRIPTIONAL REGULATORY PROTEIN"/>
    <property type="match status" value="1"/>
</dbReference>
<dbReference type="Pfam" id="PF12833">
    <property type="entry name" value="HTH_18"/>
    <property type="match status" value="1"/>
</dbReference>
<proteinExistence type="predicted"/>
<dbReference type="InterPro" id="IPR037923">
    <property type="entry name" value="HTH-like"/>
</dbReference>
<accession>A0A561EM94</accession>
<evidence type="ECO:0000256" key="2">
    <source>
        <dbReference type="ARBA" id="ARBA00023125"/>
    </source>
</evidence>
<dbReference type="InterPro" id="IPR018060">
    <property type="entry name" value="HTH_AraC"/>
</dbReference>
<reference evidence="6 7" key="1">
    <citation type="submission" date="2019-06" db="EMBL/GenBank/DDBJ databases">
        <title>Sequencing the genomes of 1000 actinobacteria strains.</title>
        <authorList>
            <person name="Klenk H.-P."/>
        </authorList>
    </citation>
    <scope>NUCLEOTIDE SEQUENCE [LARGE SCALE GENOMIC DNA]</scope>
    <source>
        <strain evidence="6 7">DSM 41649</strain>
    </source>
</reference>
<dbReference type="InterPro" id="IPR009057">
    <property type="entry name" value="Homeodomain-like_sf"/>
</dbReference>
<protein>
    <submittedName>
        <fullName evidence="6">AraC-like DNA-binding protein</fullName>
    </submittedName>
</protein>
<organism evidence="6 7">
    <name type="scientific">Kitasatospora atroaurantiaca</name>
    <dbReference type="NCBI Taxonomy" id="285545"/>
    <lineage>
        <taxon>Bacteria</taxon>
        <taxon>Bacillati</taxon>
        <taxon>Actinomycetota</taxon>
        <taxon>Actinomycetes</taxon>
        <taxon>Kitasatosporales</taxon>
        <taxon>Streptomycetaceae</taxon>
        <taxon>Kitasatospora</taxon>
    </lineage>
</organism>
<keyword evidence="3" id="KW-0804">Transcription</keyword>
<dbReference type="Proteomes" id="UP000318416">
    <property type="component" value="Unassembled WGS sequence"/>
</dbReference>
<dbReference type="PANTHER" id="PTHR43280">
    <property type="entry name" value="ARAC-FAMILY TRANSCRIPTIONAL REGULATOR"/>
    <property type="match status" value="1"/>
</dbReference>
<dbReference type="SMART" id="SM00342">
    <property type="entry name" value="HTH_ARAC"/>
    <property type="match status" value="1"/>
</dbReference>
<evidence type="ECO:0000259" key="5">
    <source>
        <dbReference type="PROSITE" id="PS01124"/>
    </source>
</evidence>
<evidence type="ECO:0000256" key="3">
    <source>
        <dbReference type="ARBA" id="ARBA00023163"/>
    </source>
</evidence>
<dbReference type="SUPFAM" id="SSF46689">
    <property type="entry name" value="Homeodomain-like"/>
    <property type="match status" value="1"/>
</dbReference>
<dbReference type="PROSITE" id="PS01124">
    <property type="entry name" value="HTH_ARAC_FAMILY_2"/>
    <property type="match status" value="1"/>
</dbReference>
<comment type="caution">
    <text evidence="6">The sequence shown here is derived from an EMBL/GenBank/DDBJ whole genome shotgun (WGS) entry which is preliminary data.</text>
</comment>
<feature type="compositionally biased region" description="Gly residues" evidence="4">
    <location>
        <begin position="306"/>
        <end position="316"/>
    </location>
</feature>
<gene>
    <name evidence="6" type="ORF">FB465_1705</name>
</gene>
<keyword evidence="2 6" id="KW-0238">DNA-binding</keyword>
<dbReference type="GO" id="GO:0043565">
    <property type="term" value="F:sequence-specific DNA binding"/>
    <property type="evidence" value="ECO:0007669"/>
    <property type="project" value="InterPro"/>
</dbReference>
<dbReference type="Gene3D" id="1.10.10.60">
    <property type="entry name" value="Homeodomain-like"/>
    <property type="match status" value="1"/>
</dbReference>
<evidence type="ECO:0000256" key="1">
    <source>
        <dbReference type="ARBA" id="ARBA00023015"/>
    </source>
</evidence>
<dbReference type="EMBL" id="VIVR01000001">
    <property type="protein sequence ID" value="TWE16720.1"/>
    <property type="molecule type" value="Genomic_DNA"/>
</dbReference>
<dbReference type="GO" id="GO:0003700">
    <property type="term" value="F:DNA-binding transcription factor activity"/>
    <property type="evidence" value="ECO:0007669"/>
    <property type="project" value="InterPro"/>
</dbReference>
<feature type="domain" description="HTH araC/xylS-type" evidence="5">
    <location>
        <begin position="198"/>
        <end position="296"/>
    </location>
</feature>
<keyword evidence="1" id="KW-0805">Transcription regulation</keyword>
<dbReference type="OrthoDB" id="9799345at2"/>
<dbReference type="SUPFAM" id="SSF51215">
    <property type="entry name" value="Regulatory protein AraC"/>
    <property type="match status" value="1"/>
</dbReference>
<name>A0A561EM94_9ACTN</name>
<evidence type="ECO:0000256" key="4">
    <source>
        <dbReference type="SAM" id="MobiDB-lite"/>
    </source>
</evidence>
<dbReference type="AlphaFoldDB" id="A0A561EM94"/>